<sequence length="155" mass="16534">MSSALRTVELPTESDSLAFGRRLGAALRAGDLVLLDGPLGAGKTVLARGVAAGMGVTGSVTSPTFVIARVHRPESGDGPALVHVDAYRLSGLDEIDDLDLDTDLTDAAVVVEWGEGMVEQLADTYLVLRIRRRDDDVREITLEPHGDRWADLDLG</sequence>
<gene>
    <name evidence="12" type="primary">tsaE</name>
    <name evidence="12" type="ORF">ACFQ16_02395</name>
</gene>
<dbReference type="Gene3D" id="3.40.50.300">
    <property type="entry name" value="P-loop containing nucleotide triphosphate hydrolases"/>
    <property type="match status" value="1"/>
</dbReference>
<dbReference type="Pfam" id="PF02367">
    <property type="entry name" value="TsaE"/>
    <property type="match status" value="1"/>
</dbReference>
<dbReference type="SUPFAM" id="SSF52540">
    <property type="entry name" value="P-loop containing nucleoside triphosphate hydrolases"/>
    <property type="match status" value="1"/>
</dbReference>
<evidence type="ECO:0000256" key="3">
    <source>
        <dbReference type="ARBA" id="ARBA00019010"/>
    </source>
</evidence>
<evidence type="ECO:0000256" key="10">
    <source>
        <dbReference type="ARBA" id="ARBA00024908"/>
    </source>
</evidence>
<evidence type="ECO:0000256" key="7">
    <source>
        <dbReference type="ARBA" id="ARBA00022741"/>
    </source>
</evidence>
<dbReference type="PANTHER" id="PTHR33540">
    <property type="entry name" value="TRNA THREONYLCARBAMOYLADENOSINE BIOSYNTHESIS PROTEIN TSAE"/>
    <property type="match status" value="1"/>
</dbReference>
<evidence type="ECO:0000313" key="13">
    <source>
        <dbReference type="Proteomes" id="UP001597018"/>
    </source>
</evidence>
<dbReference type="Proteomes" id="UP001597018">
    <property type="component" value="Unassembled WGS sequence"/>
</dbReference>
<evidence type="ECO:0000256" key="6">
    <source>
        <dbReference type="ARBA" id="ARBA00022723"/>
    </source>
</evidence>
<evidence type="ECO:0000256" key="2">
    <source>
        <dbReference type="ARBA" id="ARBA00007599"/>
    </source>
</evidence>
<dbReference type="RefSeq" id="WP_263249742.1">
    <property type="nucleotide sequence ID" value="NZ_BAABLT010000022.1"/>
</dbReference>
<keyword evidence="13" id="KW-1185">Reference proteome</keyword>
<proteinExistence type="inferred from homology"/>
<comment type="function">
    <text evidence="10">Required for the formation of a threonylcarbamoyl group on adenosine at position 37 (t(6)A37) in tRNAs that read codons beginning with adenine. Is involved in the transfer of the threonylcarbamoyl moiety of threonylcarbamoyl-AMP (TC-AMP) to the N6 group of A37, together with TsaD and TsaB. TsaE seems to play an indirect role in the t(6)A biosynthesis pathway, possibly in regulating the core enzymatic function of TsaD.</text>
</comment>
<name>A0ABW3FQW5_9PSEU</name>
<dbReference type="NCBIfam" id="TIGR00150">
    <property type="entry name" value="T6A_YjeE"/>
    <property type="match status" value="1"/>
</dbReference>
<dbReference type="PANTHER" id="PTHR33540:SF2">
    <property type="entry name" value="TRNA THREONYLCARBAMOYLADENOSINE BIOSYNTHESIS PROTEIN TSAE"/>
    <property type="match status" value="1"/>
</dbReference>
<keyword evidence="4" id="KW-0963">Cytoplasm</keyword>
<reference evidence="13" key="1">
    <citation type="journal article" date="2019" name="Int. J. Syst. Evol. Microbiol.">
        <title>The Global Catalogue of Microorganisms (GCM) 10K type strain sequencing project: providing services to taxonomists for standard genome sequencing and annotation.</title>
        <authorList>
            <consortium name="The Broad Institute Genomics Platform"/>
            <consortium name="The Broad Institute Genome Sequencing Center for Infectious Disease"/>
            <person name="Wu L."/>
            <person name="Ma J."/>
        </authorList>
    </citation>
    <scope>NUCLEOTIDE SEQUENCE [LARGE SCALE GENOMIC DNA]</scope>
    <source>
        <strain evidence="13">CCUG 56401</strain>
    </source>
</reference>
<comment type="similarity">
    <text evidence="2">Belongs to the TsaE family.</text>
</comment>
<evidence type="ECO:0000256" key="8">
    <source>
        <dbReference type="ARBA" id="ARBA00022840"/>
    </source>
</evidence>
<evidence type="ECO:0000256" key="1">
    <source>
        <dbReference type="ARBA" id="ARBA00004496"/>
    </source>
</evidence>
<keyword evidence="8" id="KW-0067">ATP-binding</keyword>
<comment type="caution">
    <text evidence="12">The sequence shown here is derived from an EMBL/GenBank/DDBJ whole genome shotgun (WGS) entry which is preliminary data.</text>
</comment>
<organism evidence="12 13">
    <name type="scientific">Saccharopolyspora rosea</name>
    <dbReference type="NCBI Taxonomy" id="524884"/>
    <lineage>
        <taxon>Bacteria</taxon>
        <taxon>Bacillati</taxon>
        <taxon>Actinomycetota</taxon>
        <taxon>Actinomycetes</taxon>
        <taxon>Pseudonocardiales</taxon>
        <taxon>Pseudonocardiaceae</taxon>
        <taxon>Saccharopolyspora</taxon>
    </lineage>
</organism>
<dbReference type="EMBL" id="JBHTIW010000001">
    <property type="protein sequence ID" value="MFD0918582.1"/>
    <property type="molecule type" value="Genomic_DNA"/>
</dbReference>
<keyword evidence="7" id="KW-0547">Nucleotide-binding</keyword>
<evidence type="ECO:0000256" key="5">
    <source>
        <dbReference type="ARBA" id="ARBA00022694"/>
    </source>
</evidence>
<accession>A0ABW3FQW5</accession>
<keyword evidence="6" id="KW-0479">Metal-binding</keyword>
<evidence type="ECO:0000256" key="9">
    <source>
        <dbReference type="ARBA" id="ARBA00022842"/>
    </source>
</evidence>
<protein>
    <recommendedName>
        <fullName evidence="3">tRNA threonylcarbamoyladenosine biosynthesis protein TsaE</fullName>
    </recommendedName>
    <alternativeName>
        <fullName evidence="11">t(6)A37 threonylcarbamoyladenosine biosynthesis protein TsaE</fullName>
    </alternativeName>
</protein>
<comment type="subcellular location">
    <subcellularLocation>
        <location evidence="1">Cytoplasm</location>
    </subcellularLocation>
</comment>
<evidence type="ECO:0000313" key="12">
    <source>
        <dbReference type="EMBL" id="MFD0918582.1"/>
    </source>
</evidence>
<evidence type="ECO:0000256" key="11">
    <source>
        <dbReference type="ARBA" id="ARBA00032441"/>
    </source>
</evidence>
<keyword evidence="5" id="KW-0819">tRNA processing</keyword>
<dbReference type="InterPro" id="IPR003442">
    <property type="entry name" value="T6A_TsaE"/>
</dbReference>
<evidence type="ECO:0000256" key="4">
    <source>
        <dbReference type="ARBA" id="ARBA00022490"/>
    </source>
</evidence>
<keyword evidence="9" id="KW-0460">Magnesium</keyword>
<dbReference type="InterPro" id="IPR027417">
    <property type="entry name" value="P-loop_NTPase"/>
</dbReference>